<feature type="compositionally biased region" description="Acidic residues" evidence="1">
    <location>
        <begin position="478"/>
        <end position="491"/>
    </location>
</feature>
<feature type="region of interest" description="Disordered" evidence="1">
    <location>
        <begin position="1"/>
        <end position="22"/>
    </location>
</feature>
<keyword evidence="4" id="KW-1185">Reference proteome</keyword>
<name>A0A9P4JBT5_9PLEO</name>
<protein>
    <recommendedName>
        <fullName evidence="2">Microbial-type PARG catalytic domain-containing protein</fullName>
    </recommendedName>
</protein>
<dbReference type="Gene3D" id="3.40.220.10">
    <property type="entry name" value="Leucine Aminopeptidase, subunit E, domain 1"/>
    <property type="match status" value="1"/>
</dbReference>
<feature type="domain" description="Microbial-type PARG catalytic" evidence="2">
    <location>
        <begin position="138"/>
        <end position="219"/>
    </location>
</feature>
<gene>
    <name evidence="3" type="ORF">GQ43DRAFT_459260</name>
</gene>
<evidence type="ECO:0000313" key="4">
    <source>
        <dbReference type="Proteomes" id="UP000799536"/>
    </source>
</evidence>
<evidence type="ECO:0000313" key="3">
    <source>
        <dbReference type="EMBL" id="KAF2196260.1"/>
    </source>
</evidence>
<dbReference type="PANTHER" id="PTHR35596:SF1">
    <property type="entry name" value="MICROBIAL-TYPE PARG CATALYTIC DOMAIN-CONTAINING PROTEIN"/>
    <property type="match status" value="1"/>
</dbReference>
<reference evidence="3" key="1">
    <citation type="journal article" date="2020" name="Stud. Mycol.">
        <title>101 Dothideomycetes genomes: a test case for predicting lifestyles and emergence of pathogens.</title>
        <authorList>
            <person name="Haridas S."/>
            <person name="Albert R."/>
            <person name="Binder M."/>
            <person name="Bloem J."/>
            <person name="Labutti K."/>
            <person name="Salamov A."/>
            <person name="Andreopoulos B."/>
            <person name="Baker S."/>
            <person name="Barry K."/>
            <person name="Bills G."/>
            <person name="Bluhm B."/>
            <person name="Cannon C."/>
            <person name="Castanera R."/>
            <person name="Culley D."/>
            <person name="Daum C."/>
            <person name="Ezra D."/>
            <person name="Gonzalez J."/>
            <person name="Henrissat B."/>
            <person name="Kuo A."/>
            <person name="Liang C."/>
            <person name="Lipzen A."/>
            <person name="Lutzoni F."/>
            <person name="Magnuson J."/>
            <person name="Mondo S."/>
            <person name="Nolan M."/>
            <person name="Ohm R."/>
            <person name="Pangilinan J."/>
            <person name="Park H.-J."/>
            <person name="Ramirez L."/>
            <person name="Alfaro M."/>
            <person name="Sun H."/>
            <person name="Tritt A."/>
            <person name="Yoshinaga Y."/>
            <person name="Zwiers L.-H."/>
            <person name="Turgeon B."/>
            <person name="Goodwin S."/>
            <person name="Spatafora J."/>
            <person name="Crous P."/>
            <person name="Grigoriev I."/>
        </authorList>
    </citation>
    <scope>NUCLEOTIDE SEQUENCE</scope>
    <source>
        <strain evidence="3">ATCC 74209</strain>
    </source>
</reference>
<dbReference type="AlphaFoldDB" id="A0A9P4JBT5"/>
<comment type="caution">
    <text evidence="3">The sequence shown here is derived from an EMBL/GenBank/DDBJ whole genome shotgun (WGS) entry which is preliminary data.</text>
</comment>
<dbReference type="Pfam" id="PF10021">
    <property type="entry name" value="PARG_cat_microb"/>
    <property type="match status" value="1"/>
</dbReference>
<dbReference type="InterPro" id="IPR043472">
    <property type="entry name" value="Macro_dom-like"/>
</dbReference>
<proteinExistence type="predicted"/>
<feature type="region of interest" description="Disordered" evidence="1">
    <location>
        <begin position="444"/>
        <end position="491"/>
    </location>
</feature>
<feature type="compositionally biased region" description="Basic residues" evidence="1">
    <location>
        <begin position="106"/>
        <end position="116"/>
    </location>
</feature>
<dbReference type="SUPFAM" id="SSF52949">
    <property type="entry name" value="Macro domain-like"/>
    <property type="match status" value="1"/>
</dbReference>
<dbReference type="OrthoDB" id="9985428at2759"/>
<organism evidence="3 4">
    <name type="scientific">Delitschia confertaspora ATCC 74209</name>
    <dbReference type="NCBI Taxonomy" id="1513339"/>
    <lineage>
        <taxon>Eukaryota</taxon>
        <taxon>Fungi</taxon>
        <taxon>Dikarya</taxon>
        <taxon>Ascomycota</taxon>
        <taxon>Pezizomycotina</taxon>
        <taxon>Dothideomycetes</taxon>
        <taxon>Pleosporomycetidae</taxon>
        <taxon>Pleosporales</taxon>
        <taxon>Delitschiaceae</taxon>
        <taxon>Delitschia</taxon>
    </lineage>
</organism>
<dbReference type="EMBL" id="ML994434">
    <property type="protein sequence ID" value="KAF2196260.1"/>
    <property type="molecule type" value="Genomic_DNA"/>
</dbReference>
<evidence type="ECO:0000256" key="1">
    <source>
        <dbReference type="SAM" id="MobiDB-lite"/>
    </source>
</evidence>
<feature type="compositionally biased region" description="Basic residues" evidence="1">
    <location>
        <begin position="79"/>
        <end position="89"/>
    </location>
</feature>
<dbReference type="PANTHER" id="PTHR35596">
    <property type="entry name" value="DUF2263 DOMAIN-CONTAINING PROTEIN"/>
    <property type="match status" value="1"/>
</dbReference>
<dbReference type="InterPro" id="IPR019261">
    <property type="entry name" value="PARG_cat_microbial"/>
</dbReference>
<sequence>MGRTEQSQGLAPPAIRKDIRSKQAKHIVNKVIPAILASNTRAKKGVDGSELIVDPQPVGRDGDGPNHVEQGGEKDVQFSKRKGQGKRRVRQEETEVQEINVPATKAKSKGKGKRKNREPENEIPAPPISAQKQKDDTAIPPAQTPIKVRIITTDTLTAAHTISFPNNMARPPKVNTCILNMASPLRPGGGTLNGATSQEEFLCARTTLLPSLKEEYYRLPDLGGVFTKDVLVFRSSGQLDGTENELGKEQRWWIDVISAGMLRFPDLEERVVGTKKDEDGKDIAIMEKVWSKKDRTMVEKKIKAVLRICCQKGVKKFVAGAWGCGAYGNPVAEAARAWRMVLLEERDDGKKRQGGGIKETWEGLQEVTFAIANRRMAEEFAACFGDGVVFEKGPVAEGQSEDEGEGDEVAEELKGKIQEMEGQIEKVWNADLKARLLAISKGLRSQLREREGDNDGGQQSDEESEDEISEARQQGNTSEEEASEEEDEEEY</sequence>
<feature type="region of interest" description="Disordered" evidence="1">
    <location>
        <begin position="39"/>
        <end position="138"/>
    </location>
</feature>
<accession>A0A9P4JBT5</accession>
<evidence type="ECO:0000259" key="2">
    <source>
        <dbReference type="Pfam" id="PF10021"/>
    </source>
</evidence>
<feature type="compositionally biased region" description="Basic and acidic residues" evidence="1">
    <location>
        <begin position="60"/>
        <end position="78"/>
    </location>
</feature>
<dbReference type="Proteomes" id="UP000799536">
    <property type="component" value="Unassembled WGS sequence"/>
</dbReference>